<dbReference type="EMBL" id="JAVSOO010000013">
    <property type="protein sequence ID" value="MDT4286608.1"/>
    <property type="molecule type" value="Genomic_DNA"/>
</dbReference>
<protein>
    <recommendedName>
        <fullName evidence="5">5-formyltetrahydrofolate cyclo-ligase</fullName>
        <ecNumber evidence="5">6.3.3.2</ecNumber>
    </recommendedName>
</protein>
<evidence type="ECO:0000256" key="2">
    <source>
        <dbReference type="ARBA" id="ARBA00022741"/>
    </source>
</evidence>
<dbReference type="OMA" id="STIYPCQ"/>
<dbReference type="PANTHER" id="PTHR23407:SF1">
    <property type="entry name" value="5-FORMYLTETRAHYDROFOLATE CYCLO-LIGASE"/>
    <property type="match status" value="1"/>
</dbReference>
<accession>A0A2A1KCF3</accession>
<evidence type="ECO:0000313" key="9">
    <source>
        <dbReference type="Proteomes" id="UP001269271"/>
    </source>
</evidence>
<dbReference type="PANTHER" id="PTHR23407">
    <property type="entry name" value="ATPASE INHIBITOR/5-FORMYLTETRAHYDROFOLATE CYCLO-LIGASE"/>
    <property type="match status" value="1"/>
</dbReference>
<dbReference type="InterPro" id="IPR037171">
    <property type="entry name" value="NagB/RpiA_transferase-like"/>
</dbReference>
<keyword evidence="9" id="KW-1185">Reference proteome</keyword>
<dbReference type="Gene3D" id="3.40.50.10420">
    <property type="entry name" value="NagB/RpiA/CoA transferase-like"/>
    <property type="match status" value="1"/>
</dbReference>
<dbReference type="AlphaFoldDB" id="A0A2A1KCF3"/>
<dbReference type="RefSeq" id="WP_011275662.1">
    <property type="nucleotide sequence ID" value="NZ_BKAY01000003.1"/>
</dbReference>
<comment type="cofactor">
    <cofactor evidence="5">
        <name>Mg(2+)</name>
        <dbReference type="ChEBI" id="CHEBI:18420"/>
    </cofactor>
</comment>
<evidence type="ECO:0000313" key="8">
    <source>
        <dbReference type="Proteomes" id="UP000238153"/>
    </source>
</evidence>
<dbReference type="NCBIfam" id="TIGR02727">
    <property type="entry name" value="MTHFS_bact"/>
    <property type="match status" value="1"/>
</dbReference>
<dbReference type="Proteomes" id="UP000238153">
    <property type="component" value="Unassembled WGS sequence"/>
</dbReference>
<dbReference type="Proteomes" id="UP001269271">
    <property type="component" value="Unassembled WGS sequence"/>
</dbReference>
<dbReference type="PIRSF" id="PIRSF006806">
    <property type="entry name" value="FTHF_cligase"/>
    <property type="match status" value="1"/>
</dbReference>
<evidence type="ECO:0000256" key="4">
    <source>
        <dbReference type="PIRSR" id="PIRSR006806-1"/>
    </source>
</evidence>
<keyword evidence="5" id="KW-0460">Magnesium</keyword>
<dbReference type="Pfam" id="PF01812">
    <property type="entry name" value="5-FTHF_cyc-lig"/>
    <property type="match status" value="1"/>
</dbReference>
<feature type="binding site" evidence="4">
    <location>
        <position position="49"/>
    </location>
    <ligand>
        <name>substrate</name>
    </ligand>
</feature>
<dbReference type="GO" id="GO:0005524">
    <property type="term" value="F:ATP binding"/>
    <property type="evidence" value="ECO:0007669"/>
    <property type="project" value="UniProtKB-KW"/>
</dbReference>
<keyword evidence="3 4" id="KW-0067">ATP-binding</keyword>
<dbReference type="SUPFAM" id="SSF100950">
    <property type="entry name" value="NagB/RpiA/CoA transferase-like"/>
    <property type="match status" value="1"/>
</dbReference>
<keyword evidence="7" id="KW-0436">Ligase</keyword>
<comment type="catalytic activity">
    <reaction evidence="5">
        <text>(6S)-5-formyl-5,6,7,8-tetrahydrofolate + ATP = (6R)-5,10-methenyltetrahydrofolate + ADP + phosphate</text>
        <dbReference type="Rhea" id="RHEA:10488"/>
        <dbReference type="ChEBI" id="CHEBI:30616"/>
        <dbReference type="ChEBI" id="CHEBI:43474"/>
        <dbReference type="ChEBI" id="CHEBI:57455"/>
        <dbReference type="ChEBI" id="CHEBI:57457"/>
        <dbReference type="ChEBI" id="CHEBI:456216"/>
        <dbReference type="EC" id="6.3.3.2"/>
    </reaction>
</comment>
<dbReference type="EMBL" id="PGWX01000771">
    <property type="protein sequence ID" value="PPJ67699.1"/>
    <property type="molecule type" value="Genomic_DNA"/>
</dbReference>
<comment type="caution">
    <text evidence="7">The sequence shown here is derived from an EMBL/GenBank/DDBJ whole genome shotgun (WGS) entry which is preliminary data.</text>
</comment>
<dbReference type="GeneID" id="93780766"/>
<dbReference type="KEGG" id="shh:ShL2_01249"/>
<reference evidence="6 9" key="2">
    <citation type="submission" date="2023-08" db="EMBL/GenBank/DDBJ databases">
        <title>Genomic surveillance of Staphylococcus haemolyticus neonatal outbreak in southern France.</title>
        <authorList>
            <person name="Magnan C."/>
            <person name="Morsli M."/>
            <person name="Thiery B."/>
            <person name="Salipante F."/>
            <person name="Attar J."/>
            <person name="Massimo D.M."/>
            <person name="Ory J."/>
            <person name="Pantel A."/>
            <person name="Lavigne J.-P."/>
        </authorList>
    </citation>
    <scope>NUCLEOTIDE SEQUENCE [LARGE SCALE GENOMIC DNA]</scope>
    <source>
        <strain evidence="6 9">NSH026</strain>
    </source>
</reference>
<feature type="binding site" evidence="4">
    <location>
        <position position="54"/>
    </location>
    <ligand>
        <name>substrate</name>
    </ligand>
</feature>
<dbReference type="InterPro" id="IPR002698">
    <property type="entry name" value="FTHF_cligase"/>
</dbReference>
<evidence type="ECO:0000313" key="7">
    <source>
        <dbReference type="EMBL" id="PPJ67699.1"/>
    </source>
</evidence>
<comment type="similarity">
    <text evidence="1 5">Belongs to the 5-formyltetrahydrofolate cyclo-ligase family.</text>
</comment>
<proteinExistence type="inferred from homology"/>
<evidence type="ECO:0000256" key="1">
    <source>
        <dbReference type="ARBA" id="ARBA00010638"/>
    </source>
</evidence>
<evidence type="ECO:0000256" key="3">
    <source>
        <dbReference type="ARBA" id="ARBA00022840"/>
    </source>
</evidence>
<dbReference type="InterPro" id="IPR024185">
    <property type="entry name" value="FTHF_cligase-like_sf"/>
</dbReference>
<dbReference type="GO" id="GO:0009396">
    <property type="term" value="P:folic acid-containing compound biosynthetic process"/>
    <property type="evidence" value="ECO:0007669"/>
    <property type="project" value="TreeGrafter"/>
</dbReference>
<keyword evidence="5" id="KW-0479">Metal-binding</keyword>
<gene>
    <name evidence="7" type="ORF">CV019_16255</name>
    <name evidence="6" type="ORF">RO950_06200</name>
</gene>
<dbReference type="EC" id="6.3.3.2" evidence="5"/>
<reference evidence="7 8" key="1">
    <citation type="submission" date="2017-11" db="EMBL/GenBank/DDBJ databases">
        <authorList>
            <person name="Founou R.C."/>
            <person name="Founou L."/>
            <person name="Allam M."/>
            <person name="Ismail A."/>
            <person name="Essack S.Y."/>
        </authorList>
    </citation>
    <scope>NUCLEOTIDE SEQUENCE [LARGE SCALE GENOMIC DNA]</scope>
    <source>
        <strain evidence="7 8">G811N2B1</strain>
    </source>
</reference>
<organism evidence="7 8">
    <name type="scientific">Staphylococcus haemolyticus</name>
    <dbReference type="NCBI Taxonomy" id="1283"/>
    <lineage>
        <taxon>Bacteria</taxon>
        <taxon>Bacillati</taxon>
        <taxon>Bacillota</taxon>
        <taxon>Bacilli</taxon>
        <taxon>Bacillales</taxon>
        <taxon>Staphylococcaceae</taxon>
        <taxon>Staphylococcus</taxon>
    </lineage>
</organism>
<sequence length="178" mass="20713">MSKKEIRKEILSQMKQLDKEHKLRADAWLKNQLINNTEYKNAKRIGIVLSMTHEVDTYPIIETMLSDGKKVFVPNTNYKLKEMNFKQLLSLNRLEKDEKGLLYVNDDTEITDQLDLIVVPGVAFRDDGYRIGYGGGYYDRFLSDSNANTISLIYDLQLTQFEIESHDQPVEKLIIFNT</sequence>
<evidence type="ECO:0000313" key="6">
    <source>
        <dbReference type="EMBL" id="MDT4286608.1"/>
    </source>
</evidence>
<evidence type="ECO:0000256" key="5">
    <source>
        <dbReference type="RuleBase" id="RU361279"/>
    </source>
</evidence>
<feature type="binding site" evidence="4">
    <location>
        <begin position="130"/>
        <end position="138"/>
    </location>
    <ligand>
        <name>ATP</name>
        <dbReference type="ChEBI" id="CHEBI:30616"/>
    </ligand>
</feature>
<feature type="binding site" evidence="4">
    <location>
        <begin position="3"/>
        <end position="7"/>
    </location>
    <ligand>
        <name>ATP</name>
        <dbReference type="ChEBI" id="CHEBI:30616"/>
    </ligand>
</feature>
<dbReference type="GO" id="GO:0035999">
    <property type="term" value="P:tetrahydrofolate interconversion"/>
    <property type="evidence" value="ECO:0007669"/>
    <property type="project" value="TreeGrafter"/>
</dbReference>
<keyword evidence="2 4" id="KW-0547">Nucleotide-binding</keyword>
<dbReference type="GO" id="GO:0046872">
    <property type="term" value="F:metal ion binding"/>
    <property type="evidence" value="ECO:0007669"/>
    <property type="project" value="UniProtKB-KW"/>
</dbReference>
<dbReference type="GO" id="GO:0030272">
    <property type="term" value="F:5-formyltetrahydrofolate cyclo-ligase activity"/>
    <property type="evidence" value="ECO:0007669"/>
    <property type="project" value="UniProtKB-EC"/>
</dbReference>
<name>A0A2A1KCF3_STAHA</name>
<dbReference type="STRING" id="1283.ShL2_01249"/>